<evidence type="ECO:0008006" key="4">
    <source>
        <dbReference type="Google" id="ProtNLM"/>
    </source>
</evidence>
<feature type="transmembrane region" description="Helical" evidence="1">
    <location>
        <begin position="172"/>
        <end position="191"/>
    </location>
</feature>
<dbReference type="InterPro" id="IPR006938">
    <property type="entry name" value="DUF624"/>
</dbReference>
<dbReference type="RefSeq" id="WP_006702649.1">
    <property type="nucleotide sequence ID" value="NZ_KI391971.1"/>
</dbReference>
<feature type="transmembrane region" description="Helical" evidence="1">
    <location>
        <begin position="20"/>
        <end position="48"/>
    </location>
</feature>
<evidence type="ECO:0000313" key="2">
    <source>
        <dbReference type="EMBL" id="EEW93493.1"/>
    </source>
</evidence>
<evidence type="ECO:0000256" key="1">
    <source>
        <dbReference type="SAM" id="Phobius"/>
    </source>
</evidence>
<keyword evidence="3" id="KW-1185">Reference proteome</keyword>
<feature type="transmembrane region" description="Helical" evidence="1">
    <location>
        <begin position="69"/>
        <end position="91"/>
    </location>
</feature>
<dbReference type="EMBL" id="ACRF02000013">
    <property type="protein sequence ID" value="EEW93493.1"/>
    <property type="molecule type" value="Genomic_DNA"/>
</dbReference>
<dbReference type="STRING" id="626369.HMPREF0446_00375"/>
<evidence type="ECO:0000313" key="3">
    <source>
        <dbReference type="Proteomes" id="UP000002939"/>
    </source>
</evidence>
<keyword evidence="1" id="KW-1133">Transmembrane helix</keyword>
<protein>
    <recommendedName>
        <fullName evidence="4">Integral membrane protein</fullName>
    </recommendedName>
</protein>
<proteinExistence type="predicted"/>
<sequence>MKFNEESPFWRFATMLADFILLNLLVIVISIPIVTIGPVLAALFYTMMKFSENEDGYLVKTFWNELKHLFFVRVAVSLIYTAIIAATVYVIQFWYSFQNIFCMMLAIIFFLFLCMTITAMLISLARTQYFGTIKSYIRDGYLFIFISLKEAVAILAIPVILIGFSIFQETVLYFMGIIGISLMGYALAPLFHKMFSKVEKKHEG</sequence>
<accession>D0BK90</accession>
<comment type="caution">
    <text evidence="2">The sequence shown here is derived from an EMBL/GenBank/DDBJ whole genome shotgun (WGS) entry which is preliminary data.</text>
</comment>
<keyword evidence="1" id="KW-0812">Transmembrane</keyword>
<reference evidence="2" key="2">
    <citation type="submission" date="2011-10" db="EMBL/GenBank/DDBJ databases">
        <title>The Genome Sequence of Granulicatella elegans ATCC 700633.</title>
        <authorList>
            <consortium name="The Broad Institute Genome Sequencing Platform"/>
            <consortium name="The Broad Institute Genome Sequencing Center for Infectious Disease"/>
            <person name="Earl A."/>
            <person name="Ward D."/>
            <person name="Feldgarden M."/>
            <person name="Gevers D."/>
            <person name="Sibley C.D."/>
            <person name="Field T.R."/>
            <person name="Grinwis M."/>
            <person name="Eshaghurshan C.S."/>
            <person name="Surette M.G."/>
            <person name="Young S.K."/>
            <person name="Zeng Q."/>
            <person name="Gargeya S."/>
            <person name="Fitzgerald M."/>
            <person name="Haas B."/>
            <person name="Abouelleil A."/>
            <person name="Alvarado L."/>
            <person name="Arachchi H.M."/>
            <person name="Berlin A."/>
            <person name="Brown A."/>
            <person name="Chapman S.B."/>
            <person name="Chen Z."/>
            <person name="Dunbar C."/>
            <person name="Freedman E."/>
            <person name="Gearin G."/>
            <person name="Goldberg J."/>
            <person name="Griggs A."/>
            <person name="Gujja S."/>
            <person name="Heiman D."/>
            <person name="Howarth C."/>
            <person name="Larson L."/>
            <person name="Lui A."/>
            <person name="MacDonald P.J.P."/>
            <person name="Montmayeur A."/>
            <person name="Murphy C."/>
            <person name="Neiman D."/>
            <person name="Pearson M."/>
            <person name="Priest M."/>
            <person name="Roberts A."/>
            <person name="Saif S."/>
            <person name="Shea T."/>
            <person name="Shenoy N."/>
            <person name="Sisk P."/>
            <person name="Stolte C."/>
            <person name="Sykes S."/>
            <person name="Wortman J."/>
            <person name="Nusbaum C."/>
            <person name="Birren B."/>
        </authorList>
    </citation>
    <scope>NUCLEOTIDE SEQUENCE [LARGE SCALE GENOMIC DNA]</scope>
    <source>
        <strain evidence="2">ATCC 700633</strain>
    </source>
</reference>
<dbReference type="HOGENOM" id="CLU_081578_2_2_9"/>
<organism evidence="2 3">
    <name type="scientific">Granulicatella elegans ATCC 700633</name>
    <dbReference type="NCBI Taxonomy" id="626369"/>
    <lineage>
        <taxon>Bacteria</taxon>
        <taxon>Bacillati</taxon>
        <taxon>Bacillota</taxon>
        <taxon>Bacilli</taxon>
        <taxon>Lactobacillales</taxon>
        <taxon>Carnobacteriaceae</taxon>
        <taxon>Granulicatella</taxon>
    </lineage>
</organism>
<feature type="transmembrane region" description="Helical" evidence="1">
    <location>
        <begin position="97"/>
        <end position="122"/>
    </location>
</feature>
<dbReference type="Pfam" id="PF04854">
    <property type="entry name" value="DUF624"/>
    <property type="match status" value="1"/>
</dbReference>
<dbReference type="Proteomes" id="UP000002939">
    <property type="component" value="Unassembled WGS sequence"/>
</dbReference>
<dbReference type="AlphaFoldDB" id="D0BK90"/>
<name>D0BK90_9LACT</name>
<gene>
    <name evidence="2" type="ORF">HMPREF0446_00375</name>
</gene>
<dbReference type="eggNOG" id="COG5578">
    <property type="taxonomic scope" value="Bacteria"/>
</dbReference>
<feature type="transmembrane region" description="Helical" evidence="1">
    <location>
        <begin position="142"/>
        <end position="166"/>
    </location>
</feature>
<keyword evidence="1" id="KW-0472">Membrane</keyword>
<reference evidence="2" key="1">
    <citation type="submission" date="2009-09" db="EMBL/GenBank/DDBJ databases">
        <authorList>
            <consortium name="The Broad Institute Genome Sequencing Platform"/>
            <person name="Ward D."/>
            <person name="Feldgarden M."/>
            <person name="Earl A."/>
            <person name="Young S.K."/>
            <person name="Zeng Q."/>
            <person name="Koehrsen M."/>
            <person name="Alvarado L."/>
            <person name="Berlin A."/>
            <person name="Bochicchio J."/>
            <person name="Borenstein D."/>
            <person name="Chapman S.B."/>
            <person name="Chen Z."/>
            <person name="Engels R."/>
            <person name="Freedman E."/>
            <person name="Gellesch M."/>
            <person name="Goldberg J."/>
            <person name="Griggs A."/>
            <person name="Gujja S."/>
            <person name="Heilman E."/>
            <person name="Heiman D."/>
            <person name="Hepburn T."/>
            <person name="Howarth C."/>
            <person name="Jen D."/>
            <person name="Larson L."/>
            <person name="Lewis B."/>
            <person name="Mehta T."/>
            <person name="Park D."/>
            <person name="Pearson M."/>
            <person name="Roberts A."/>
            <person name="Saif S."/>
            <person name="Shea T."/>
            <person name="Shenoy N."/>
            <person name="Sisk P."/>
            <person name="Stolte C."/>
            <person name="Sykes S."/>
            <person name="Thomson T."/>
            <person name="Walk T."/>
            <person name="White J."/>
            <person name="Yandava C."/>
            <person name="Sibley C.D."/>
            <person name="Field T.R."/>
            <person name="Grinwis M."/>
            <person name="Eshaghurshan C.S."/>
            <person name="Surette M.G."/>
            <person name="Haas B."/>
            <person name="Nusbaum C."/>
            <person name="Birren B."/>
        </authorList>
    </citation>
    <scope>NUCLEOTIDE SEQUENCE [LARGE SCALE GENOMIC DNA]</scope>
    <source>
        <strain evidence="2">ATCC 700633</strain>
    </source>
</reference>